<protein>
    <submittedName>
        <fullName evidence="1">Uncharacterized protein</fullName>
    </submittedName>
</protein>
<dbReference type="AlphaFoldDB" id="A0A6A2X034"/>
<organism evidence="1 2">
    <name type="scientific">Hibiscus syriacus</name>
    <name type="common">Rose of Sharon</name>
    <dbReference type="NCBI Taxonomy" id="106335"/>
    <lineage>
        <taxon>Eukaryota</taxon>
        <taxon>Viridiplantae</taxon>
        <taxon>Streptophyta</taxon>
        <taxon>Embryophyta</taxon>
        <taxon>Tracheophyta</taxon>
        <taxon>Spermatophyta</taxon>
        <taxon>Magnoliopsida</taxon>
        <taxon>eudicotyledons</taxon>
        <taxon>Gunneridae</taxon>
        <taxon>Pentapetalae</taxon>
        <taxon>rosids</taxon>
        <taxon>malvids</taxon>
        <taxon>Malvales</taxon>
        <taxon>Malvaceae</taxon>
        <taxon>Malvoideae</taxon>
        <taxon>Hibiscus</taxon>
    </lineage>
</organism>
<evidence type="ECO:0000313" key="1">
    <source>
        <dbReference type="EMBL" id="KAE8655266.1"/>
    </source>
</evidence>
<comment type="caution">
    <text evidence="1">The sequence shown here is derived from an EMBL/GenBank/DDBJ whole genome shotgun (WGS) entry which is preliminary data.</text>
</comment>
<sequence>MHPPISNRIKCLPLKEVTRKVNPMLNNTVLPPQLIDLSTPDQGTKTSIQHGNGTIIRPRALNQTIDGDVANPVTVEMLAQFVVYSHFRSQPKGANMDDKAFSESQEETRASAGLADSKILSQELLRKYLTYVKLNIFPRFHEKDMAKILSQELLVFNFVL</sequence>
<dbReference type="Proteomes" id="UP000436088">
    <property type="component" value="Unassembled WGS sequence"/>
</dbReference>
<accession>A0A6A2X034</accession>
<gene>
    <name evidence="1" type="ORF">F3Y22_tig00117034pilonHSYRG01715</name>
</gene>
<evidence type="ECO:0000313" key="2">
    <source>
        <dbReference type="Proteomes" id="UP000436088"/>
    </source>
</evidence>
<keyword evidence="2" id="KW-1185">Reference proteome</keyword>
<name>A0A6A2X034_HIBSY</name>
<reference evidence="1" key="1">
    <citation type="submission" date="2019-09" db="EMBL/GenBank/DDBJ databases">
        <title>Draft genome information of white flower Hibiscus syriacus.</title>
        <authorList>
            <person name="Kim Y.-M."/>
        </authorList>
    </citation>
    <scope>NUCLEOTIDE SEQUENCE [LARGE SCALE GENOMIC DNA]</scope>
    <source>
        <strain evidence="1">YM2019G1</strain>
    </source>
</reference>
<proteinExistence type="predicted"/>
<dbReference type="EMBL" id="VEPZ02001782">
    <property type="protein sequence ID" value="KAE8655266.1"/>
    <property type="molecule type" value="Genomic_DNA"/>
</dbReference>